<gene>
    <name evidence="6" type="ORF">A2589_03640</name>
</gene>
<dbReference type="InterPro" id="IPR020103">
    <property type="entry name" value="PsdUridine_synth_cat_dom_sf"/>
</dbReference>
<dbReference type="InterPro" id="IPR050343">
    <property type="entry name" value="RsuA_PseudoU_synthase"/>
</dbReference>
<evidence type="ECO:0000256" key="2">
    <source>
        <dbReference type="ARBA" id="ARBA00023235"/>
    </source>
</evidence>
<sequence length="235" mass="26049">MTNPQSAQRINKYLADHFPLTRRKADELIAGGGVKINGKQAVLGALVKPGDQVEVKTGKPVGNYQYFAYHKPVRLPTHATVPKEPSAASSVRLPVKAFPIGRLDKDSRGLLIFSDDGRLADALLNPKKKHEKEYVVTVDKSILPDALKRLALGLNIEGYHTKKAKTWKSADKEFHIILTEGKKHQIRRMCAAVSLQVKDLLRVRIENIELGDLPAGQFRTITGEELTTFKSLLGL</sequence>
<dbReference type="InterPro" id="IPR036986">
    <property type="entry name" value="S4_RNA-bd_sf"/>
</dbReference>
<dbReference type="SUPFAM" id="SSF55120">
    <property type="entry name" value="Pseudouridine synthase"/>
    <property type="match status" value="1"/>
</dbReference>
<dbReference type="InterPro" id="IPR018496">
    <property type="entry name" value="PsdUridine_synth_RsuA/RluB_CS"/>
</dbReference>
<dbReference type="AlphaFoldDB" id="A0A1G2QHM0"/>
<dbReference type="CDD" id="cd00165">
    <property type="entry name" value="S4"/>
    <property type="match status" value="1"/>
</dbReference>
<dbReference type="GO" id="GO:0120159">
    <property type="term" value="F:rRNA pseudouridine synthase activity"/>
    <property type="evidence" value="ECO:0007669"/>
    <property type="project" value="UniProtKB-ARBA"/>
</dbReference>
<dbReference type="InterPro" id="IPR042092">
    <property type="entry name" value="PsdUridine_s_RsuA/RluB/E/F_cat"/>
</dbReference>
<evidence type="ECO:0000256" key="3">
    <source>
        <dbReference type="PROSITE-ProRule" id="PRU00182"/>
    </source>
</evidence>
<dbReference type="SMART" id="SM00363">
    <property type="entry name" value="S4"/>
    <property type="match status" value="1"/>
</dbReference>
<dbReference type="NCBIfam" id="TIGR00093">
    <property type="entry name" value="pseudouridine synthase"/>
    <property type="match status" value="1"/>
</dbReference>
<evidence type="ECO:0000313" key="7">
    <source>
        <dbReference type="Proteomes" id="UP000177838"/>
    </source>
</evidence>
<dbReference type="Gene3D" id="3.30.70.1560">
    <property type="entry name" value="Alpha-L RNA-binding motif"/>
    <property type="match status" value="1"/>
</dbReference>
<dbReference type="Gene3D" id="3.30.70.580">
    <property type="entry name" value="Pseudouridine synthase I, catalytic domain, N-terminal subdomain"/>
    <property type="match status" value="1"/>
</dbReference>
<dbReference type="InterPro" id="IPR006145">
    <property type="entry name" value="PsdUridine_synth_RsuA/RluA"/>
</dbReference>
<evidence type="ECO:0000313" key="6">
    <source>
        <dbReference type="EMBL" id="OHA59967.1"/>
    </source>
</evidence>
<dbReference type="InterPro" id="IPR020094">
    <property type="entry name" value="TruA/RsuA/RluB/E/F_N"/>
</dbReference>
<dbReference type="EC" id="5.4.99.-" evidence="4"/>
<dbReference type="STRING" id="1802439.A2589_03640"/>
<reference evidence="6 7" key="1">
    <citation type="journal article" date="2016" name="Nat. Commun.">
        <title>Thousands of microbial genomes shed light on interconnected biogeochemical processes in an aquifer system.</title>
        <authorList>
            <person name="Anantharaman K."/>
            <person name="Brown C.T."/>
            <person name="Hug L.A."/>
            <person name="Sharon I."/>
            <person name="Castelle C.J."/>
            <person name="Probst A.J."/>
            <person name="Thomas B.C."/>
            <person name="Singh A."/>
            <person name="Wilkins M.J."/>
            <person name="Karaoz U."/>
            <person name="Brodie E.L."/>
            <person name="Williams K.H."/>
            <person name="Hubbard S.S."/>
            <person name="Banfield J.F."/>
        </authorList>
    </citation>
    <scope>NUCLEOTIDE SEQUENCE [LARGE SCALE GENOMIC DNA]</scope>
</reference>
<dbReference type="SUPFAM" id="SSF55174">
    <property type="entry name" value="Alpha-L RNA-binding motif"/>
    <property type="match status" value="1"/>
</dbReference>
<dbReference type="Gene3D" id="3.10.290.10">
    <property type="entry name" value="RNA-binding S4 domain"/>
    <property type="match status" value="1"/>
</dbReference>
<evidence type="ECO:0000259" key="5">
    <source>
        <dbReference type="SMART" id="SM00363"/>
    </source>
</evidence>
<dbReference type="PANTHER" id="PTHR47683">
    <property type="entry name" value="PSEUDOURIDINE SYNTHASE FAMILY PROTEIN-RELATED"/>
    <property type="match status" value="1"/>
</dbReference>
<dbReference type="PANTHER" id="PTHR47683:SF2">
    <property type="entry name" value="RNA-BINDING S4 DOMAIN-CONTAINING PROTEIN"/>
    <property type="match status" value="1"/>
</dbReference>
<dbReference type="EMBL" id="MHTK01000003">
    <property type="protein sequence ID" value="OHA59967.1"/>
    <property type="molecule type" value="Genomic_DNA"/>
</dbReference>
<evidence type="ECO:0000256" key="4">
    <source>
        <dbReference type="RuleBase" id="RU003887"/>
    </source>
</evidence>
<keyword evidence="2 4" id="KW-0413">Isomerase</keyword>
<proteinExistence type="inferred from homology"/>
<dbReference type="Proteomes" id="UP000177838">
    <property type="component" value="Unassembled WGS sequence"/>
</dbReference>
<dbReference type="PROSITE" id="PS50889">
    <property type="entry name" value="S4"/>
    <property type="match status" value="1"/>
</dbReference>
<comment type="caution">
    <text evidence="6">The sequence shown here is derived from an EMBL/GenBank/DDBJ whole genome shotgun (WGS) entry which is preliminary data.</text>
</comment>
<accession>A0A1G2QHM0</accession>
<dbReference type="PROSITE" id="PS01149">
    <property type="entry name" value="PSI_RSU"/>
    <property type="match status" value="1"/>
</dbReference>
<dbReference type="InterPro" id="IPR000748">
    <property type="entry name" value="PsdUridine_synth_RsuA/RluB/E/F"/>
</dbReference>
<protein>
    <recommendedName>
        <fullName evidence="4">Pseudouridine synthase</fullName>
        <ecNumber evidence="4">5.4.99.-</ecNumber>
    </recommendedName>
</protein>
<dbReference type="Pfam" id="PF00849">
    <property type="entry name" value="PseudoU_synth_2"/>
    <property type="match status" value="1"/>
</dbReference>
<evidence type="ECO:0000256" key="1">
    <source>
        <dbReference type="ARBA" id="ARBA00008348"/>
    </source>
</evidence>
<feature type="domain" description="RNA-binding S4" evidence="5">
    <location>
        <begin position="8"/>
        <end position="67"/>
    </location>
</feature>
<comment type="similarity">
    <text evidence="1 4">Belongs to the pseudouridine synthase RsuA family.</text>
</comment>
<dbReference type="InterPro" id="IPR002942">
    <property type="entry name" value="S4_RNA-bd"/>
</dbReference>
<dbReference type="GO" id="GO:0003723">
    <property type="term" value="F:RNA binding"/>
    <property type="evidence" value="ECO:0007669"/>
    <property type="project" value="UniProtKB-KW"/>
</dbReference>
<keyword evidence="3" id="KW-0694">RNA-binding</keyword>
<name>A0A1G2QHM0_9BACT</name>
<dbReference type="Pfam" id="PF01479">
    <property type="entry name" value="S4"/>
    <property type="match status" value="1"/>
</dbReference>
<dbReference type="GO" id="GO:0000455">
    <property type="term" value="P:enzyme-directed rRNA pseudouridine synthesis"/>
    <property type="evidence" value="ECO:0007669"/>
    <property type="project" value="UniProtKB-ARBA"/>
</dbReference>
<organism evidence="6 7">
    <name type="scientific">Candidatus Vogelbacteria bacterium RIFOXYD1_FULL_46_19</name>
    <dbReference type="NCBI Taxonomy" id="1802439"/>
    <lineage>
        <taxon>Bacteria</taxon>
        <taxon>Candidatus Vogeliibacteriota</taxon>
    </lineage>
</organism>